<reference evidence="3" key="1">
    <citation type="submission" date="2020-10" db="EMBL/GenBank/DDBJ databases">
        <title>Connecting structure to function with the recovery of over 1000 high-quality activated sludge metagenome-assembled genomes encoding full-length rRNA genes using long-read sequencing.</title>
        <authorList>
            <person name="Singleton C.M."/>
            <person name="Petriglieri F."/>
            <person name="Kristensen J.M."/>
            <person name="Kirkegaard R.H."/>
            <person name="Michaelsen T.Y."/>
            <person name="Andersen M.H."/>
            <person name="Karst S.M."/>
            <person name="Dueholm M.S."/>
            <person name="Nielsen P.H."/>
            <person name="Albertsen M."/>
        </authorList>
    </citation>
    <scope>NUCLEOTIDE SEQUENCE</scope>
    <source>
        <strain evidence="3">Hirt_18-Q3-R61-65_BATAC.395</strain>
    </source>
</reference>
<dbReference type="NCBIfam" id="TIGR00229">
    <property type="entry name" value="sensory_box"/>
    <property type="match status" value="1"/>
</dbReference>
<dbReference type="EMBL" id="JADJUC010000020">
    <property type="protein sequence ID" value="MBK8524990.1"/>
    <property type="molecule type" value="Genomic_DNA"/>
</dbReference>
<feature type="domain" description="PAC" evidence="2">
    <location>
        <begin position="470"/>
        <end position="524"/>
    </location>
</feature>
<dbReference type="InterPro" id="IPR013767">
    <property type="entry name" value="PAS_fold"/>
</dbReference>
<dbReference type="AlphaFoldDB" id="A0A9D7K1W1"/>
<dbReference type="InterPro" id="IPR000014">
    <property type="entry name" value="PAS"/>
</dbReference>
<dbReference type="Pfam" id="PF13188">
    <property type="entry name" value="PAS_8"/>
    <property type="match status" value="1"/>
</dbReference>
<protein>
    <submittedName>
        <fullName evidence="3">PAS domain S-box protein</fullName>
    </submittedName>
</protein>
<feature type="domain" description="PAS" evidence="1">
    <location>
        <begin position="399"/>
        <end position="445"/>
    </location>
</feature>
<proteinExistence type="predicted"/>
<accession>A0A9D7K1W1</accession>
<name>A0A9D7K1W1_9PROT</name>
<dbReference type="PANTHER" id="PTHR44757:SF2">
    <property type="entry name" value="BIOFILM ARCHITECTURE MAINTENANCE PROTEIN MBAA"/>
    <property type="match status" value="1"/>
</dbReference>
<dbReference type="Proteomes" id="UP000886689">
    <property type="component" value="Unassembled WGS sequence"/>
</dbReference>
<dbReference type="CDD" id="cd18773">
    <property type="entry name" value="PDC1_HK_sensor"/>
    <property type="match status" value="1"/>
</dbReference>
<dbReference type="PROSITE" id="PS50112">
    <property type="entry name" value="PAS"/>
    <property type="match status" value="2"/>
</dbReference>
<feature type="domain" description="PAS" evidence="1">
    <location>
        <begin position="270"/>
        <end position="303"/>
    </location>
</feature>
<evidence type="ECO:0000259" key="2">
    <source>
        <dbReference type="PROSITE" id="PS50113"/>
    </source>
</evidence>
<gene>
    <name evidence="3" type="ORF">IPL58_13565</name>
</gene>
<organism evidence="3 4">
    <name type="scientific">Candidatus Proximibacter danicus</name>
    <dbReference type="NCBI Taxonomy" id="2954365"/>
    <lineage>
        <taxon>Bacteria</taxon>
        <taxon>Pseudomonadati</taxon>
        <taxon>Pseudomonadota</taxon>
        <taxon>Betaproteobacteria</taxon>
        <taxon>Candidatus Proximibacter</taxon>
    </lineage>
</organism>
<dbReference type="CDD" id="cd00130">
    <property type="entry name" value="PAS"/>
    <property type="match status" value="1"/>
</dbReference>
<dbReference type="Pfam" id="PF00989">
    <property type="entry name" value="PAS"/>
    <property type="match status" value="1"/>
</dbReference>
<dbReference type="PROSITE" id="PS50113">
    <property type="entry name" value="PAC"/>
    <property type="match status" value="1"/>
</dbReference>
<dbReference type="Gene3D" id="3.30.450.20">
    <property type="entry name" value="PAS domain"/>
    <property type="match status" value="3"/>
</dbReference>
<dbReference type="PANTHER" id="PTHR44757">
    <property type="entry name" value="DIGUANYLATE CYCLASE DGCP"/>
    <property type="match status" value="1"/>
</dbReference>
<dbReference type="CDD" id="cd12915">
    <property type="entry name" value="PDC2_DGC_like"/>
    <property type="match status" value="1"/>
</dbReference>
<dbReference type="SMART" id="SM00091">
    <property type="entry name" value="PAS"/>
    <property type="match status" value="2"/>
</dbReference>
<evidence type="ECO:0000259" key="1">
    <source>
        <dbReference type="PROSITE" id="PS50112"/>
    </source>
</evidence>
<dbReference type="InterPro" id="IPR052155">
    <property type="entry name" value="Biofilm_reg_signaling"/>
</dbReference>
<comment type="caution">
    <text evidence="3">The sequence shown here is derived from an EMBL/GenBank/DDBJ whole genome shotgun (WGS) entry which is preliminary data.</text>
</comment>
<evidence type="ECO:0000313" key="3">
    <source>
        <dbReference type="EMBL" id="MBK8524990.1"/>
    </source>
</evidence>
<dbReference type="InterPro" id="IPR035965">
    <property type="entry name" value="PAS-like_dom_sf"/>
</dbReference>
<dbReference type="SUPFAM" id="SSF55785">
    <property type="entry name" value="PYP-like sensor domain (PAS domain)"/>
    <property type="match status" value="2"/>
</dbReference>
<evidence type="ECO:0000313" key="4">
    <source>
        <dbReference type="Proteomes" id="UP000886689"/>
    </source>
</evidence>
<sequence>MQTTAETYANHAALSLAIADESLKRLQETLKHEGETAFGRVARIMSDQETVGGAINRVALVDKKRTDKPLLSQRCASSFGECQRSRLFQAFRDDPRDRILITEPILGRASGQWIILFVRPILSAGKFAGVIIVGLDANQLSKLVTPPKKEGLLITLLSPGGRIIARSEGDTDLLGRQLEMPTEAFRSDAFDLKSPVDGISRRFAVRTTPDWGMHIIAGMDQRVIDAEVDEHTRIAMLPALLLTLLLAPAVLLIRRALQQQQAAENERDKAARRSRTVLESMSEGVLLVDAEGIIVFANDAAAQWLPDRDGKRFPEALAAAGMSLVTEDGNPYAIADPLSFVCLESGLEIDDAWLMDSDPQKRLQWLAMRARPLLADDGKISGAAITIVDRTDEHERIADAEMSRTILARMNDAVMVTDARANVLMVNSAYTRLSGYSEAELIGNTANVGRSDRQDSAFWAAMWQALTQQKKWSGKVWNLKKGGSEYCVWHTITAVHDLRGRVVRYVAVSRDITDQQEKEADLWRRATLTRSLASPTEPVLMTGWHNC</sequence>
<dbReference type="InterPro" id="IPR000700">
    <property type="entry name" value="PAS-assoc_C"/>
</dbReference>